<dbReference type="EMBL" id="JAGGMR010000001">
    <property type="protein sequence ID" value="MBP2189386.1"/>
    <property type="molecule type" value="Genomic_DNA"/>
</dbReference>
<evidence type="ECO:0000313" key="2">
    <source>
        <dbReference type="EMBL" id="MBP2189386.1"/>
    </source>
</evidence>
<dbReference type="RefSeq" id="WP_245365906.1">
    <property type="nucleotide sequence ID" value="NZ_JAGGMR010000001.1"/>
</dbReference>
<gene>
    <name evidence="2" type="ORF">BJ987_002287</name>
</gene>
<dbReference type="InterPro" id="IPR043746">
    <property type="entry name" value="DUF5691"/>
</dbReference>
<sequence>MNDTGAQVSTPAARQRAVRVSAGLEELDIWLGDQVRTGLAQADRSYRGFAAMAARMVDAQAPGVAAVLRRLPEIIAGRADWPELLLREYARLHLLVAAHRRLDELPEPLRATVRTHIGYPTRTASVRAEPAVGDEWMVLGVRTTEEERLHTRRTWLYGRRTRRWALLVDHSFGTAEFPKDVPPLGMMAEANVHYYPAAAPLRALWGERYGGDEPFTTLPGAAGTAWSASYGDGPNTTLPGVPADTSPAAYTDVANPSSDIAASVSRPDDSRELRGTIARALDAQARALAADPWLWAWPVLLTEVVLVVGEAGWQVAERGGVALPMAEGAAPWQLLGISGGHPVTVIGEWSAAGLVPMSVFTDGTVIDLESERAAGAARSTVSAGNEHLTSVALLGTARRAVDTSLLGEPVGAVAARLEADPAMLLLESVALQVAFARGGVLAAHAELPEPAPEDARRRLPEPAAQRLAAMLRERSVFLPEWFDAAAPHDFRAPDALCALLLEQACAHAGLRPLLLRLAGERGRWLAARHPEWRKLEWPNDSEGSADDSSTVWRTGSPAERLAWFARLRHRDPSAARELLARTWQKESGAVKAELLAACSERLSTDDESLLESALDDRRADVRRTASGLLALLPDSAFAQRMTARARSWIRLEPGEPRFVINLPDPLDADARRDGIYDRPAESTYRWNGTPDPTAGRLRQLVAATPLDHWRTVTGPLDRSRTATDPLDPKHPATGPLDREHLATDPLDRLRTATNPLDHNQTATNPRDPKHPATNPLDHGLEVTGPFTAADLPGSETDPAGSGSSPTTSPHEQGSPPQTDSPPSAADPGGPNYGTSAPETVLRIAVEERFRQPMFDGWVDAALAQQDSAWAKALFEAGVPSDVALLRRRELFALLPEEDRVRHLLRLDGAWFSEIEALLPAMGHPWPEPLAQHLMLLLFERSRVAAQRAGMHGSGPAAHRSLLVAAAAHLPVSSAGMAGVLARRCEDPGWQQAFDRLARDLTHRSMMLEELQ</sequence>
<dbReference type="Pfam" id="PF18944">
    <property type="entry name" value="DUF5691"/>
    <property type="match status" value="2"/>
</dbReference>
<reference evidence="2 3" key="1">
    <citation type="submission" date="2021-03" db="EMBL/GenBank/DDBJ databases">
        <title>Sequencing the genomes of 1000 actinobacteria strains.</title>
        <authorList>
            <person name="Klenk H.-P."/>
        </authorList>
    </citation>
    <scope>NUCLEOTIDE SEQUENCE [LARGE SCALE GENOMIC DNA]</scope>
    <source>
        <strain evidence="2 3">DSM 45516</strain>
    </source>
</reference>
<evidence type="ECO:0000256" key="1">
    <source>
        <dbReference type="SAM" id="MobiDB-lite"/>
    </source>
</evidence>
<keyword evidence="3" id="KW-1185">Reference proteome</keyword>
<dbReference type="Proteomes" id="UP001519325">
    <property type="component" value="Unassembled WGS sequence"/>
</dbReference>
<feature type="compositionally biased region" description="Polar residues" evidence="1">
    <location>
        <begin position="751"/>
        <end position="764"/>
    </location>
</feature>
<evidence type="ECO:0000313" key="3">
    <source>
        <dbReference type="Proteomes" id="UP001519325"/>
    </source>
</evidence>
<proteinExistence type="predicted"/>
<comment type="caution">
    <text evidence="2">The sequence shown here is derived from an EMBL/GenBank/DDBJ whole genome shotgun (WGS) entry which is preliminary data.</text>
</comment>
<accession>A0ABS4QFC3</accession>
<name>A0ABS4QFC3_9NOCA</name>
<feature type="region of interest" description="Disordered" evidence="1">
    <location>
        <begin position="711"/>
        <end position="836"/>
    </location>
</feature>
<feature type="compositionally biased region" description="Polar residues" evidence="1">
    <location>
        <begin position="810"/>
        <end position="821"/>
    </location>
</feature>
<organism evidence="2 3">
    <name type="scientific">Nocardia goodfellowii</name>
    <dbReference type="NCBI Taxonomy" id="882446"/>
    <lineage>
        <taxon>Bacteria</taxon>
        <taxon>Bacillati</taxon>
        <taxon>Actinomycetota</taxon>
        <taxon>Actinomycetes</taxon>
        <taxon>Mycobacteriales</taxon>
        <taxon>Nocardiaceae</taxon>
        <taxon>Nocardia</taxon>
    </lineage>
</organism>
<feature type="compositionally biased region" description="Basic and acidic residues" evidence="1">
    <location>
        <begin position="717"/>
        <end position="750"/>
    </location>
</feature>
<feature type="compositionally biased region" description="Low complexity" evidence="1">
    <location>
        <begin position="800"/>
        <end position="809"/>
    </location>
</feature>
<protein>
    <submittedName>
        <fullName evidence="2">Uncharacterized protein</fullName>
    </submittedName>
</protein>